<dbReference type="Pfam" id="PF08240">
    <property type="entry name" value="ADH_N"/>
    <property type="match status" value="1"/>
</dbReference>
<dbReference type="InterPro" id="IPR013154">
    <property type="entry name" value="ADH-like_N"/>
</dbReference>
<evidence type="ECO:0000256" key="5">
    <source>
        <dbReference type="ARBA" id="ARBA00023002"/>
    </source>
</evidence>
<reference evidence="8 9" key="1">
    <citation type="submission" date="2024-02" db="EMBL/GenBank/DDBJ databases">
        <title>FIRST GENOME SEQUENCES OF Leishmania (Viannia) shawi, Leishmania (Viannia) lindenbergi AND Leishmania (Viannia) utingensis.</title>
        <authorList>
            <person name="Resadore F."/>
            <person name="Custodio M.G.F."/>
            <person name="Boite M.C."/>
            <person name="Cupolillo E."/>
            <person name="Ferreira G.E.M."/>
        </authorList>
    </citation>
    <scope>NUCLEOTIDE SEQUENCE [LARGE SCALE GENOMIC DNA]</scope>
    <source>
        <strain evidence="8 9">ITUB/BR/1977/M4964</strain>
    </source>
</reference>
<dbReference type="InterPro" id="IPR002328">
    <property type="entry name" value="ADH_Zn_CS"/>
</dbReference>
<dbReference type="PANTHER" id="PTHR43161:SF9">
    <property type="entry name" value="SORBITOL DEHYDROGENASE"/>
    <property type="match status" value="1"/>
</dbReference>
<dbReference type="Gene3D" id="3.40.50.720">
    <property type="entry name" value="NAD(P)-binding Rossmann-like Domain"/>
    <property type="match status" value="1"/>
</dbReference>
<evidence type="ECO:0000256" key="6">
    <source>
        <dbReference type="RuleBase" id="RU361277"/>
    </source>
</evidence>
<dbReference type="SUPFAM" id="SSF50129">
    <property type="entry name" value="GroES-like"/>
    <property type="match status" value="1"/>
</dbReference>
<dbReference type="Pfam" id="PF00107">
    <property type="entry name" value="ADH_zinc_N"/>
    <property type="match status" value="1"/>
</dbReference>
<keyword evidence="9" id="KW-1185">Reference proteome</keyword>
<evidence type="ECO:0000313" key="9">
    <source>
        <dbReference type="Proteomes" id="UP001482455"/>
    </source>
</evidence>
<dbReference type="GO" id="GO:0016616">
    <property type="term" value="F:oxidoreductase activity, acting on the CH-OH group of donors, NAD or NADP as acceptor"/>
    <property type="evidence" value="ECO:0007669"/>
    <property type="project" value="InterPro"/>
</dbReference>
<organism evidence="8 9">
    <name type="scientific">Leishmania utingensis</name>
    <dbReference type="NCBI Taxonomy" id="653362"/>
    <lineage>
        <taxon>Eukaryota</taxon>
        <taxon>Discoba</taxon>
        <taxon>Euglenozoa</taxon>
        <taxon>Kinetoplastea</taxon>
        <taxon>Metakinetoplastina</taxon>
        <taxon>Trypanosomatida</taxon>
        <taxon>Trypanosomatidae</taxon>
        <taxon>Leishmaniinae</taxon>
        <taxon>Leishmania</taxon>
    </lineage>
</organism>
<evidence type="ECO:0000259" key="7">
    <source>
        <dbReference type="SMART" id="SM00829"/>
    </source>
</evidence>
<comment type="cofactor">
    <cofactor evidence="1 6">
        <name>Zn(2+)</name>
        <dbReference type="ChEBI" id="CHEBI:29105"/>
    </cofactor>
</comment>
<feature type="domain" description="Enoyl reductase (ER)" evidence="7">
    <location>
        <begin position="12"/>
        <end position="338"/>
    </location>
</feature>
<dbReference type="PANTHER" id="PTHR43161">
    <property type="entry name" value="SORBITOL DEHYDROGENASE"/>
    <property type="match status" value="1"/>
</dbReference>
<dbReference type="SMART" id="SM00829">
    <property type="entry name" value="PKS_ER"/>
    <property type="match status" value="1"/>
</dbReference>
<keyword evidence="4 6" id="KW-0862">Zinc</keyword>
<sequence length="477" mass="51676">MVLMQSLVLERKSELAIREVDVCDELGPHDCRVKIHSVGICGSDVHYYEHGRIGPFVVEKPMILGHEASGTVVAVGTDVKELKAGDRVALEPGIPRWDSAQTLSGLYNLDPELTFFATPPVHGCMSTTIIHPAALCFKLPDNVSYEEGALCEPIAVGMHSVTKAGVKPGDVGLVIGCGTIGIMTALSALTGGCSEVIVCGSHDARLEITHRYPGLRAVNTSRAGELKRVVAEATEGKGCDVIFECGGAASAFPLIYEHAAPGATCVLVGMPIEPVPFDVVMAQAKEITFQTVFRYRNMYPRIIRLLSSGKMDVKPLISATFAFKDSVKAYERAMNRDPKECSPTPTHSFPPLIHPHYDYASVFAELSFACATGFFFLSLSSPSSFFHPLPSSLACGACRTSALTHPALLACRQQRHAPKFPSLCERKESNTVLLFCAALCRTLLPPPPSPTRWRLAIGFHWYLANFRTMPLPIYSAA</sequence>
<dbReference type="SUPFAM" id="SSF51735">
    <property type="entry name" value="NAD(P)-binding Rossmann-fold domains"/>
    <property type="match status" value="1"/>
</dbReference>
<dbReference type="AlphaFoldDB" id="A0AAW2ZZK7"/>
<dbReference type="CDD" id="cd05285">
    <property type="entry name" value="sorbitol_DH"/>
    <property type="match status" value="1"/>
</dbReference>
<proteinExistence type="inferred from homology"/>
<dbReference type="Gene3D" id="3.90.180.10">
    <property type="entry name" value="Medium-chain alcohol dehydrogenases, catalytic domain"/>
    <property type="match status" value="1"/>
</dbReference>
<dbReference type="InterPro" id="IPR045306">
    <property type="entry name" value="SDH-like"/>
</dbReference>
<evidence type="ECO:0000256" key="4">
    <source>
        <dbReference type="ARBA" id="ARBA00022833"/>
    </source>
</evidence>
<accession>A0AAW2ZZK7</accession>
<evidence type="ECO:0000256" key="2">
    <source>
        <dbReference type="ARBA" id="ARBA00008072"/>
    </source>
</evidence>
<comment type="caution">
    <text evidence="8">The sequence shown here is derived from an EMBL/GenBank/DDBJ whole genome shotgun (WGS) entry which is preliminary data.</text>
</comment>
<protein>
    <submittedName>
        <fullName evidence="8">Alcohol dehydrogenase GroES-like domain/Zinc-binding dehydrogenase</fullName>
    </submittedName>
</protein>
<evidence type="ECO:0000256" key="1">
    <source>
        <dbReference type="ARBA" id="ARBA00001947"/>
    </source>
</evidence>
<gene>
    <name evidence="8" type="ORF">Q4I30_006927</name>
</gene>
<dbReference type="InterPro" id="IPR013149">
    <property type="entry name" value="ADH-like_C"/>
</dbReference>
<keyword evidence="3 6" id="KW-0479">Metal-binding</keyword>
<evidence type="ECO:0000313" key="8">
    <source>
        <dbReference type="EMBL" id="KAL0496030.1"/>
    </source>
</evidence>
<dbReference type="InterPro" id="IPR020843">
    <property type="entry name" value="ER"/>
</dbReference>
<dbReference type="PROSITE" id="PS00059">
    <property type="entry name" value="ADH_ZINC"/>
    <property type="match status" value="1"/>
</dbReference>
<dbReference type="EMBL" id="JBAMZL010000035">
    <property type="protein sequence ID" value="KAL0496030.1"/>
    <property type="molecule type" value="Genomic_DNA"/>
</dbReference>
<dbReference type="GO" id="GO:0008270">
    <property type="term" value="F:zinc ion binding"/>
    <property type="evidence" value="ECO:0007669"/>
    <property type="project" value="InterPro"/>
</dbReference>
<keyword evidence="5" id="KW-0560">Oxidoreductase</keyword>
<dbReference type="Proteomes" id="UP001482455">
    <property type="component" value="Unassembled WGS sequence"/>
</dbReference>
<comment type="similarity">
    <text evidence="2 6">Belongs to the zinc-containing alcohol dehydrogenase family.</text>
</comment>
<dbReference type="InterPro" id="IPR011032">
    <property type="entry name" value="GroES-like_sf"/>
</dbReference>
<dbReference type="InterPro" id="IPR036291">
    <property type="entry name" value="NAD(P)-bd_dom_sf"/>
</dbReference>
<evidence type="ECO:0000256" key="3">
    <source>
        <dbReference type="ARBA" id="ARBA00022723"/>
    </source>
</evidence>
<name>A0AAW2ZZK7_9TRYP</name>